<dbReference type="AlphaFoldDB" id="A0A6P5ABG1"/>
<gene>
    <name evidence="3" type="primary">LOC109481097</name>
</gene>
<keyword evidence="2" id="KW-1185">Reference proteome</keyword>
<protein>
    <submittedName>
        <fullName evidence="3">Proline-rich protein HaeIII subfamily 1-like</fullName>
    </submittedName>
</protein>
<dbReference type="KEGG" id="bbel:109481097"/>
<organism evidence="2 3">
    <name type="scientific">Branchiostoma belcheri</name>
    <name type="common">Amphioxus</name>
    <dbReference type="NCBI Taxonomy" id="7741"/>
    <lineage>
        <taxon>Eukaryota</taxon>
        <taxon>Metazoa</taxon>
        <taxon>Chordata</taxon>
        <taxon>Cephalochordata</taxon>
        <taxon>Leptocardii</taxon>
        <taxon>Amphioxiformes</taxon>
        <taxon>Branchiostomatidae</taxon>
        <taxon>Branchiostoma</taxon>
    </lineage>
</organism>
<dbReference type="Proteomes" id="UP000515135">
    <property type="component" value="Unplaced"/>
</dbReference>
<sequence>MIGTPYNVTHVTHTRNVEEAEELIRRLMSGPPLQPTPAGPAAGPVAGQPTGNAAVPRRPSPPQGVSPAASTSPQHRPQAGPPPRPASGPAAGTGPPPRPATGPVSSPGAPPSPQNRPQPSPRRSKVDVEMEPPGAEQPRLARPVPPREPAHADPRVPGWTQQLHRHPSPLAGTSSPPSLIPAATLPPRIPWRVVKVPSCRKQVRTKSARRGRYPWKLGRYPQ</sequence>
<evidence type="ECO:0000313" key="3">
    <source>
        <dbReference type="RefSeq" id="XP_019639126.1"/>
    </source>
</evidence>
<feature type="compositionally biased region" description="Pro residues" evidence="1">
    <location>
        <begin position="108"/>
        <end position="120"/>
    </location>
</feature>
<dbReference type="GeneID" id="109481097"/>
<dbReference type="OrthoDB" id="10665627at2759"/>
<feature type="compositionally biased region" description="Low complexity" evidence="1">
    <location>
        <begin position="39"/>
        <end position="51"/>
    </location>
</feature>
<dbReference type="RefSeq" id="XP_019639126.1">
    <property type="nucleotide sequence ID" value="XM_019783567.1"/>
</dbReference>
<proteinExistence type="predicted"/>
<accession>A0A6P5ABG1</accession>
<reference evidence="3" key="1">
    <citation type="submission" date="2025-08" db="UniProtKB">
        <authorList>
            <consortium name="RefSeq"/>
        </authorList>
    </citation>
    <scope>IDENTIFICATION</scope>
    <source>
        <tissue evidence="3">Gonad</tissue>
    </source>
</reference>
<feature type="region of interest" description="Disordered" evidence="1">
    <location>
        <begin position="29"/>
        <end position="184"/>
    </location>
</feature>
<name>A0A6P5ABG1_BRABE</name>
<feature type="region of interest" description="Disordered" evidence="1">
    <location>
        <begin position="202"/>
        <end position="222"/>
    </location>
</feature>
<feature type="compositionally biased region" description="Basic residues" evidence="1">
    <location>
        <begin position="202"/>
        <end position="213"/>
    </location>
</feature>
<evidence type="ECO:0000313" key="2">
    <source>
        <dbReference type="Proteomes" id="UP000515135"/>
    </source>
</evidence>
<evidence type="ECO:0000256" key="1">
    <source>
        <dbReference type="SAM" id="MobiDB-lite"/>
    </source>
</evidence>